<dbReference type="InterPro" id="IPR000159">
    <property type="entry name" value="RA_dom"/>
</dbReference>
<dbReference type="InterPro" id="IPR029071">
    <property type="entry name" value="Ubiquitin-like_domsf"/>
</dbReference>
<dbReference type="SMART" id="SM00314">
    <property type="entry name" value="RA"/>
    <property type="match status" value="1"/>
</dbReference>
<gene>
    <name evidence="5" type="ORF">M9458_041385</name>
</gene>
<feature type="non-terminal residue" evidence="5">
    <location>
        <position position="232"/>
    </location>
</feature>
<evidence type="ECO:0000313" key="6">
    <source>
        <dbReference type="Proteomes" id="UP001529510"/>
    </source>
</evidence>
<evidence type="ECO:0000259" key="3">
    <source>
        <dbReference type="PROSITE" id="PS50009"/>
    </source>
</evidence>
<organism evidence="5 6">
    <name type="scientific">Cirrhinus mrigala</name>
    <name type="common">Mrigala</name>
    <dbReference type="NCBI Taxonomy" id="683832"/>
    <lineage>
        <taxon>Eukaryota</taxon>
        <taxon>Metazoa</taxon>
        <taxon>Chordata</taxon>
        <taxon>Craniata</taxon>
        <taxon>Vertebrata</taxon>
        <taxon>Euteleostomi</taxon>
        <taxon>Actinopterygii</taxon>
        <taxon>Neopterygii</taxon>
        <taxon>Teleostei</taxon>
        <taxon>Ostariophysi</taxon>
        <taxon>Cypriniformes</taxon>
        <taxon>Cyprinidae</taxon>
        <taxon>Labeoninae</taxon>
        <taxon>Labeonini</taxon>
        <taxon>Cirrhinus</taxon>
    </lineage>
</organism>
<accession>A0ABD0NJ19</accession>
<dbReference type="SUPFAM" id="SSF54236">
    <property type="entry name" value="Ubiquitin-like"/>
    <property type="match status" value="1"/>
</dbReference>
<dbReference type="PANTHER" id="PTHR23113:SF249">
    <property type="entry name" value="RAP GUANINE NUCLEOTIDE EXCHANGE FACTOR 6"/>
    <property type="match status" value="1"/>
</dbReference>
<feature type="domain" description="Ras-associating" evidence="4">
    <location>
        <begin position="6"/>
        <end position="107"/>
    </location>
</feature>
<dbReference type="Pfam" id="PF00617">
    <property type="entry name" value="RasGEF"/>
    <property type="match status" value="1"/>
</dbReference>
<protein>
    <recommendedName>
        <fullName evidence="7">Ras-associating domain-containing protein</fullName>
    </recommendedName>
</protein>
<dbReference type="Gene3D" id="3.10.20.90">
    <property type="entry name" value="Phosphatidylinositol 3-kinase Catalytic Subunit, Chain A, domain 1"/>
    <property type="match status" value="1"/>
</dbReference>
<dbReference type="InterPro" id="IPR023578">
    <property type="entry name" value="Ras_GEF_dom_sf"/>
</dbReference>
<name>A0ABD0NJ19_CIRMR</name>
<keyword evidence="6" id="KW-1185">Reference proteome</keyword>
<evidence type="ECO:0000313" key="5">
    <source>
        <dbReference type="EMBL" id="KAL0161989.1"/>
    </source>
</evidence>
<dbReference type="Pfam" id="PF00788">
    <property type="entry name" value="RA"/>
    <property type="match status" value="1"/>
</dbReference>
<dbReference type="InterPro" id="IPR001895">
    <property type="entry name" value="RASGEF_cat_dom"/>
</dbReference>
<comment type="caution">
    <text evidence="5">The sequence shown here is derived from an EMBL/GenBank/DDBJ whole genome shotgun (WGS) entry which is preliminary data.</text>
</comment>
<dbReference type="Proteomes" id="UP001529510">
    <property type="component" value="Unassembled WGS sequence"/>
</dbReference>
<evidence type="ECO:0000259" key="4">
    <source>
        <dbReference type="PROSITE" id="PS50200"/>
    </source>
</evidence>
<dbReference type="GO" id="GO:0005085">
    <property type="term" value="F:guanyl-nucleotide exchange factor activity"/>
    <property type="evidence" value="ECO:0007669"/>
    <property type="project" value="UniProtKB-KW"/>
</dbReference>
<proteinExistence type="predicted"/>
<evidence type="ECO:0000256" key="2">
    <source>
        <dbReference type="PROSITE-ProRule" id="PRU00168"/>
    </source>
</evidence>
<dbReference type="SUPFAM" id="SSF48366">
    <property type="entry name" value="Ras GEF"/>
    <property type="match status" value="1"/>
</dbReference>
<sequence>MQTDIPDQVIRVFKADQQSCYIIISKDTTAKDVVSHVVSEFSLIAAPETYSLCEVSVSAEGVIKQRRLPDQLSKLADRIQLNGSTSATKEDVDVTKAGDMLYSNPINHVFAKTETLCSDEDAQELLRESQISLLQLSTVEVATQLSMRDFGLFRNIESTEYVDDLFKLDPGGGGSSRLKQFEEVINQETFWVATEILREPNALKRMKTIKHFIKIALHCRECKNFNSMFAII</sequence>
<feature type="domain" description="Ras-GEF" evidence="3">
    <location>
        <begin position="137"/>
        <end position="232"/>
    </location>
</feature>
<dbReference type="Gene3D" id="1.10.840.10">
    <property type="entry name" value="Ras guanine-nucleotide exchange factors catalytic domain"/>
    <property type="match status" value="1"/>
</dbReference>
<dbReference type="InterPro" id="IPR036964">
    <property type="entry name" value="RASGEF_cat_dom_sf"/>
</dbReference>
<dbReference type="PROSITE" id="PS50200">
    <property type="entry name" value="RA"/>
    <property type="match status" value="1"/>
</dbReference>
<evidence type="ECO:0008006" key="7">
    <source>
        <dbReference type="Google" id="ProtNLM"/>
    </source>
</evidence>
<dbReference type="AlphaFoldDB" id="A0ABD0NJ19"/>
<dbReference type="EMBL" id="JAMKFB020000021">
    <property type="protein sequence ID" value="KAL0161989.1"/>
    <property type="molecule type" value="Genomic_DNA"/>
</dbReference>
<dbReference type="PANTHER" id="PTHR23113">
    <property type="entry name" value="GUANINE NUCLEOTIDE EXCHANGE FACTOR"/>
    <property type="match status" value="1"/>
</dbReference>
<dbReference type="InterPro" id="IPR008937">
    <property type="entry name" value="Ras-like_GEF"/>
</dbReference>
<evidence type="ECO:0000256" key="1">
    <source>
        <dbReference type="ARBA" id="ARBA00022658"/>
    </source>
</evidence>
<keyword evidence="1 2" id="KW-0344">Guanine-nucleotide releasing factor</keyword>
<reference evidence="5 6" key="1">
    <citation type="submission" date="2024-05" db="EMBL/GenBank/DDBJ databases">
        <title>Genome sequencing and assembly of Indian major carp, Cirrhinus mrigala (Hamilton, 1822).</title>
        <authorList>
            <person name="Mohindra V."/>
            <person name="Chowdhury L.M."/>
            <person name="Lal K."/>
            <person name="Jena J.K."/>
        </authorList>
    </citation>
    <scope>NUCLEOTIDE SEQUENCE [LARGE SCALE GENOMIC DNA]</scope>
    <source>
        <strain evidence="5">CM1030</strain>
        <tissue evidence="5">Blood</tissue>
    </source>
</reference>
<dbReference type="PROSITE" id="PS50009">
    <property type="entry name" value="RASGEF_CAT"/>
    <property type="match status" value="1"/>
</dbReference>